<gene>
    <name evidence="2" type="ORF">POM88_004427</name>
</gene>
<dbReference type="Gene3D" id="3.80.10.10">
    <property type="entry name" value="Ribonuclease Inhibitor"/>
    <property type="match status" value="1"/>
</dbReference>
<dbReference type="EMBL" id="JAUIZM010000001">
    <property type="protein sequence ID" value="KAK1404822.1"/>
    <property type="molecule type" value="Genomic_DNA"/>
</dbReference>
<dbReference type="Proteomes" id="UP001237642">
    <property type="component" value="Unassembled WGS sequence"/>
</dbReference>
<keyword evidence="3" id="KW-1185">Reference proteome</keyword>
<comment type="caution">
    <text evidence="2">The sequence shown here is derived from an EMBL/GenBank/DDBJ whole genome shotgun (WGS) entry which is preliminary data.</text>
</comment>
<keyword evidence="1" id="KW-1133">Transmembrane helix</keyword>
<evidence type="ECO:0000313" key="2">
    <source>
        <dbReference type="EMBL" id="KAK1404822.1"/>
    </source>
</evidence>
<dbReference type="Gene3D" id="3.50.50.60">
    <property type="entry name" value="FAD/NAD(P)-binding domain"/>
    <property type="match status" value="1"/>
</dbReference>
<proteinExistence type="predicted"/>
<keyword evidence="1" id="KW-0812">Transmembrane</keyword>
<evidence type="ECO:0000256" key="1">
    <source>
        <dbReference type="SAM" id="Phobius"/>
    </source>
</evidence>
<dbReference type="InterPro" id="IPR032675">
    <property type="entry name" value="LRR_dom_sf"/>
</dbReference>
<evidence type="ECO:0000313" key="3">
    <source>
        <dbReference type="Proteomes" id="UP001237642"/>
    </source>
</evidence>
<sequence length="215" mass="23944">MQGNARRLFDKRWDGHTRLGQLSKLGLAPVLWCMIFVLLVMYVHSVIIASNLPKLTAGIGLLAWMGVFLASSGLIFFYRCSRYPPENYGKFYLSWNFLFGTIPATVPRLVNLQTIILDGNYFNGTFPDWSGSHLTNPTKFWVITSKTYNYGDDEYPFIRYASSFSPPPSSASSSASTSVEEKAYDYIIVGGGTVGCPLAATLSQNFRPNVRCSSK</sequence>
<reference evidence="2" key="2">
    <citation type="submission" date="2023-05" db="EMBL/GenBank/DDBJ databases">
        <authorList>
            <person name="Schelkunov M.I."/>
        </authorList>
    </citation>
    <scope>NUCLEOTIDE SEQUENCE</scope>
    <source>
        <strain evidence="2">Hsosn_3</strain>
        <tissue evidence="2">Leaf</tissue>
    </source>
</reference>
<protein>
    <submittedName>
        <fullName evidence="2">Uncharacterized protein</fullName>
    </submittedName>
</protein>
<feature type="transmembrane region" description="Helical" evidence="1">
    <location>
        <begin position="55"/>
        <end position="78"/>
    </location>
</feature>
<organism evidence="2 3">
    <name type="scientific">Heracleum sosnowskyi</name>
    <dbReference type="NCBI Taxonomy" id="360622"/>
    <lineage>
        <taxon>Eukaryota</taxon>
        <taxon>Viridiplantae</taxon>
        <taxon>Streptophyta</taxon>
        <taxon>Embryophyta</taxon>
        <taxon>Tracheophyta</taxon>
        <taxon>Spermatophyta</taxon>
        <taxon>Magnoliopsida</taxon>
        <taxon>eudicotyledons</taxon>
        <taxon>Gunneridae</taxon>
        <taxon>Pentapetalae</taxon>
        <taxon>asterids</taxon>
        <taxon>campanulids</taxon>
        <taxon>Apiales</taxon>
        <taxon>Apiaceae</taxon>
        <taxon>Apioideae</taxon>
        <taxon>apioid superclade</taxon>
        <taxon>Tordylieae</taxon>
        <taxon>Tordyliinae</taxon>
        <taxon>Heracleum</taxon>
    </lineage>
</organism>
<keyword evidence="1" id="KW-0472">Membrane</keyword>
<dbReference type="InterPro" id="IPR036188">
    <property type="entry name" value="FAD/NAD-bd_sf"/>
</dbReference>
<dbReference type="AlphaFoldDB" id="A0AAD8NDG2"/>
<dbReference type="SUPFAM" id="SSF52058">
    <property type="entry name" value="L domain-like"/>
    <property type="match status" value="1"/>
</dbReference>
<feature type="transmembrane region" description="Helical" evidence="1">
    <location>
        <begin position="21"/>
        <end position="43"/>
    </location>
</feature>
<name>A0AAD8NDG2_9APIA</name>
<reference evidence="2" key="1">
    <citation type="submission" date="2023-02" db="EMBL/GenBank/DDBJ databases">
        <title>Genome of toxic invasive species Heracleum sosnowskyi carries increased number of genes despite the absence of recent whole-genome duplications.</title>
        <authorList>
            <person name="Schelkunov M."/>
            <person name="Shtratnikova V."/>
            <person name="Makarenko M."/>
            <person name="Klepikova A."/>
            <person name="Omelchenko D."/>
            <person name="Novikova G."/>
            <person name="Obukhova E."/>
            <person name="Bogdanov V."/>
            <person name="Penin A."/>
            <person name="Logacheva M."/>
        </authorList>
    </citation>
    <scope>NUCLEOTIDE SEQUENCE</scope>
    <source>
        <strain evidence="2">Hsosn_3</strain>
        <tissue evidence="2">Leaf</tissue>
    </source>
</reference>
<accession>A0AAD8NDG2</accession>